<dbReference type="PANTHER" id="PTHR36933">
    <property type="entry name" value="SLL0788 PROTEIN"/>
    <property type="match status" value="1"/>
</dbReference>
<feature type="chain" id="PRO_5022782119" evidence="2">
    <location>
        <begin position="22"/>
        <end position="171"/>
    </location>
</feature>
<dbReference type="InterPro" id="IPR005183">
    <property type="entry name" value="DUF305_CopM-like"/>
</dbReference>
<dbReference type="Pfam" id="PF03713">
    <property type="entry name" value="DUF305"/>
    <property type="match status" value="1"/>
</dbReference>
<organism evidence="4 5">
    <name type="scientific">Rubellimicrobium roseum</name>
    <dbReference type="NCBI Taxonomy" id="687525"/>
    <lineage>
        <taxon>Bacteria</taxon>
        <taxon>Pseudomonadati</taxon>
        <taxon>Pseudomonadota</taxon>
        <taxon>Alphaproteobacteria</taxon>
        <taxon>Rhodobacterales</taxon>
        <taxon>Roseobacteraceae</taxon>
        <taxon>Rubellimicrobium</taxon>
    </lineage>
</organism>
<dbReference type="RefSeq" id="WP_139080953.1">
    <property type="nucleotide sequence ID" value="NZ_VDFV01000005.1"/>
</dbReference>
<comment type="caution">
    <text evidence="4">The sequence shown here is derived from an EMBL/GenBank/DDBJ whole genome shotgun (WGS) entry which is preliminary data.</text>
</comment>
<gene>
    <name evidence="4" type="ORF">FHG71_07220</name>
</gene>
<dbReference type="Gene3D" id="1.20.1260.10">
    <property type="match status" value="1"/>
</dbReference>
<feature type="region of interest" description="Disordered" evidence="1">
    <location>
        <begin position="150"/>
        <end position="171"/>
    </location>
</feature>
<sequence length="171" mass="17626">MIRSTTSLILALSLAAGAAWAQEATEGETSGGAAAQATEDAATAGAEAMMEGHDMAGMGHGMMMSDDPAMQDLMAPMHDMMIGMPMQSTGDLDADFLLMMIPHHQSAIDMARVVLEQGDDEETRAMAQAIVDAQEAEIAEMQAMLERLGQGGAAAPAEGEAAPAEGEAATE</sequence>
<proteinExistence type="predicted"/>
<evidence type="ECO:0000256" key="1">
    <source>
        <dbReference type="SAM" id="MobiDB-lite"/>
    </source>
</evidence>
<feature type="compositionally biased region" description="Low complexity" evidence="1">
    <location>
        <begin position="153"/>
        <end position="171"/>
    </location>
</feature>
<reference evidence="4 5" key="1">
    <citation type="submission" date="2019-06" db="EMBL/GenBank/DDBJ databases">
        <authorList>
            <person name="Jiang L."/>
        </authorList>
    </citation>
    <scope>NUCLEOTIDE SEQUENCE [LARGE SCALE GENOMIC DNA]</scope>
    <source>
        <strain evidence="4 5">YIM 48858</strain>
    </source>
</reference>
<evidence type="ECO:0000259" key="3">
    <source>
        <dbReference type="Pfam" id="PF03713"/>
    </source>
</evidence>
<dbReference type="AlphaFoldDB" id="A0A5C4NGS9"/>
<dbReference type="Proteomes" id="UP000305709">
    <property type="component" value="Unassembled WGS sequence"/>
</dbReference>
<dbReference type="OrthoDB" id="517560at2"/>
<keyword evidence="2" id="KW-0732">Signal</keyword>
<evidence type="ECO:0000313" key="5">
    <source>
        <dbReference type="Proteomes" id="UP000305709"/>
    </source>
</evidence>
<dbReference type="InterPro" id="IPR012347">
    <property type="entry name" value="Ferritin-like"/>
</dbReference>
<accession>A0A5C4NGS9</accession>
<evidence type="ECO:0000256" key="2">
    <source>
        <dbReference type="SAM" id="SignalP"/>
    </source>
</evidence>
<name>A0A5C4NGS9_9RHOB</name>
<evidence type="ECO:0000313" key="4">
    <source>
        <dbReference type="EMBL" id="TNC73075.1"/>
    </source>
</evidence>
<dbReference type="EMBL" id="VDFV01000005">
    <property type="protein sequence ID" value="TNC73075.1"/>
    <property type="molecule type" value="Genomic_DNA"/>
</dbReference>
<dbReference type="PANTHER" id="PTHR36933:SF1">
    <property type="entry name" value="SLL0788 PROTEIN"/>
    <property type="match status" value="1"/>
</dbReference>
<feature type="domain" description="DUF305" evidence="3">
    <location>
        <begin position="45"/>
        <end position="145"/>
    </location>
</feature>
<feature type="signal peptide" evidence="2">
    <location>
        <begin position="1"/>
        <end position="21"/>
    </location>
</feature>
<keyword evidence="5" id="KW-1185">Reference proteome</keyword>
<protein>
    <submittedName>
        <fullName evidence="4">DUF305 domain-containing protein</fullName>
    </submittedName>
</protein>